<dbReference type="AlphaFoldDB" id="A0A4Z1SPX0"/>
<evidence type="ECO:0000256" key="1">
    <source>
        <dbReference type="ARBA" id="ARBA00022741"/>
    </source>
</evidence>
<dbReference type="InterPro" id="IPR011009">
    <property type="entry name" value="Kinase-like_dom_sf"/>
</dbReference>
<reference evidence="4 5" key="1">
    <citation type="submission" date="2019-05" db="EMBL/GenBank/DDBJ databases">
        <title>The compact genome of Giardia muris reveals important steps in the evolution of intestinal protozoan parasites.</title>
        <authorList>
            <person name="Xu F."/>
            <person name="Jimenez-Gonzalez A."/>
            <person name="Einarsson E."/>
            <person name="Astvaldsson A."/>
            <person name="Peirasmaki D."/>
            <person name="Eckmann L."/>
            <person name="Andersson J.O."/>
            <person name="Svard S.G."/>
            <person name="Jerlstrom-Hultqvist J."/>
        </authorList>
    </citation>
    <scope>NUCLEOTIDE SEQUENCE [LARGE SCALE GENOMIC DNA]</scope>
    <source>
        <strain evidence="4 5">Roberts-Thomson</strain>
    </source>
</reference>
<dbReference type="InterPro" id="IPR050117">
    <property type="entry name" value="MAPK"/>
</dbReference>
<evidence type="ECO:0000313" key="5">
    <source>
        <dbReference type="Proteomes" id="UP000315496"/>
    </source>
</evidence>
<dbReference type="GO" id="GO:0004672">
    <property type="term" value="F:protein kinase activity"/>
    <property type="evidence" value="ECO:0007669"/>
    <property type="project" value="InterPro"/>
</dbReference>
<sequence>MQLGLYTVFPEVRGRGAYGSIFEGHLTGHPEVRLAFKALRGDNAAGLMGRVLGNDAYALAELSYSIMMRPDANAESDSHMSVFVDLPVLPIFDVVDGEGIIIDGEEPPYLKVLQQSLFLVTPFYDYDLHRLIRQGALTHLSLEGVLAVIYSLLRAVAIFHSIGWSHRDIKPDNVLVNKYGQLCLCDFGMARFEAPFYGRFGVRDEYDFLKLSVSTLMTPLPQDKASDWGFQIEEKEITEKDLITGYTTFCGTLWWRGPDQCLGLNRSMSGAVNDAWALGCTLCNILFDRSPFQTQVIEDIYGTGEMMARINHVKPFFECKKYHRGFIDTSEVMMRPRLMSGFKERAQEQCDEEAWLYIRTIYYKCSQQAGMQHGMNSLLARLPSLIPEVAERHRLSHERQYARVLWRNRRIFVSPHTNSKLYYSFCPYNLSEALLLGLIIRFGSQDGLRLLRDDVDMQKEEMRTILTYPDLLRTLSLTEGQVLSFIHLAHMMDRLLALDPSERALPADLLSLPLFSAIDKVVPPSIPLPPDGPLTSSHVCPFTTRAILAIHNPPLDLASHDLPSIVEQVRIPLLRNFVWEMCGWPP</sequence>
<dbReference type="OrthoDB" id="4062651at2759"/>
<evidence type="ECO:0000313" key="4">
    <source>
        <dbReference type="EMBL" id="TNJ27882.1"/>
    </source>
</evidence>
<dbReference type="VEuPathDB" id="GiardiaDB:GMRT_15274"/>
<dbReference type="Gene3D" id="1.10.510.10">
    <property type="entry name" value="Transferase(Phosphotransferase) domain 1"/>
    <property type="match status" value="1"/>
</dbReference>
<dbReference type="Pfam" id="PF00069">
    <property type="entry name" value="Pkinase"/>
    <property type="match status" value="2"/>
</dbReference>
<evidence type="ECO:0000259" key="3">
    <source>
        <dbReference type="PROSITE" id="PS50011"/>
    </source>
</evidence>
<keyword evidence="4" id="KW-0418">Kinase</keyword>
<protein>
    <submittedName>
        <fullName evidence="4">Kinase, CMGC CMGC-GL1</fullName>
    </submittedName>
</protein>
<proteinExistence type="predicted"/>
<organism evidence="4 5">
    <name type="scientific">Giardia muris</name>
    <dbReference type="NCBI Taxonomy" id="5742"/>
    <lineage>
        <taxon>Eukaryota</taxon>
        <taxon>Metamonada</taxon>
        <taxon>Diplomonadida</taxon>
        <taxon>Hexamitidae</taxon>
        <taxon>Giardiinae</taxon>
        <taxon>Giardia</taxon>
    </lineage>
</organism>
<gene>
    <name evidence="4" type="ORF">GMRT_15274</name>
</gene>
<dbReference type="SMART" id="SM00220">
    <property type="entry name" value="S_TKc"/>
    <property type="match status" value="1"/>
</dbReference>
<dbReference type="InterPro" id="IPR000719">
    <property type="entry name" value="Prot_kinase_dom"/>
</dbReference>
<dbReference type="PANTHER" id="PTHR24055">
    <property type="entry name" value="MITOGEN-ACTIVATED PROTEIN KINASE"/>
    <property type="match status" value="1"/>
</dbReference>
<dbReference type="Proteomes" id="UP000315496">
    <property type="component" value="Chromosome 3"/>
</dbReference>
<keyword evidence="2" id="KW-0067">ATP-binding</keyword>
<accession>A0A4Z1SPX0</accession>
<dbReference type="SUPFAM" id="SSF56112">
    <property type="entry name" value="Protein kinase-like (PK-like)"/>
    <property type="match status" value="1"/>
</dbReference>
<dbReference type="GO" id="GO:0005524">
    <property type="term" value="F:ATP binding"/>
    <property type="evidence" value="ECO:0007669"/>
    <property type="project" value="UniProtKB-KW"/>
</dbReference>
<dbReference type="EMBL" id="VDLU01000003">
    <property type="protein sequence ID" value="TNJ27882.1"/>
    <property type="molecule type" value="Genomic_DNA"/>
</dbReference>
<comment type="caution">
    <text evidence="4">The sequence shown here is derived from an EMBL/GenBank/DDBJ whole genome shotgun (WGS) entry which is preliminary data.</text>
</comment>
<name>A0A4Z1SPX0_GIAMU</name>
<feature type="domain" description="Protein kinase" evidence="3">
    <location>
        <begin position="7"/>
        <end position="515"/>
    </location>
</feature>
<dbReference type="PROSITE" id="PS50011">
    <property type="entry name" value="PROTEIN_KINASE_DOM"/>
    <property type="match status" value="1"/>
</dbReference>
<keyword evidence="5" id="KW-1185">Reference proteome</keyword>
<evidence type="ECO:0000256" key="2">
    <source>
        <dbReference type="ARBA" id="ARBA00022840"/>
    </source>
</evidence>
<keyword evidence="4" id="KW-0808">Transferase</keyword>
<keyword evidence="1" id="KW-0547">Nucleotide-binding</keyword>